<dbReference type="OrthoDB" id="5828847at2"/>
<dbReference type="Proteomes" id="UP000238589">
    <property type="component" value="Unassembled WGS sequence"/>
</dbReference>
<proteinExistence type="predicted"/>
<dbReference type="InterPro" id="IPR038086">
    <property type="entry name" value="DUF2789_sf"/>
</dbReference>
<organism evidence="1 2">
    <name type="scientific">Malikia granosa</name>
    <dbReference type="NCBI Taxonomy" id="263067"/>
    <lineage>
        <taxon>Bacteria</taxon>
        <taxon>Pseudomonadati</taxon>
        <taxon>Pseudomonadota</taxon>
        <taxon>Betaproteobacteria</taxon>
        <taxon>Burkholderiales</taxon>
        <taxon>Comamonadaceae</taxon>
        <taxon>Malikia</taxon>
    </lineage>
</organism>
<comment type="caution">
    <text evidence="1">The sequence shown here is derived from an EMBL/GenBank/DDBJ whole genome shotgun (WGS) entry which is preliminary data.</text>
</comment>
<name>A0A2S9K5U3_9BURK</name>
<protein>
    <submittedName>
        <fullName evidence="1">DUF2789 domain-containing protein</fullName>
    </submittedName>
</protein>
<dbReference type="RefSeq" id="WP_105747943.1">
    <property type="nucleotide sequence ID" value="NZ_PVLQ01000024.1"/>
</dbReference>
<reference evidence="1 2" key="1">
    <citation type="submission" date="2018-03" db="EMBL/GenBank/DDBJ databases">
        <title>Comparative genomics illustrates the genes involved in a hyperalkaliphilic mechanisms of Serpentinomonas isolated from highly-alkaline calcium-rich serpentinized springs.</title>
        <authorList>
            <person name="Suzuki S."/>
            <person name="Ishii S."/>
            <person name="Walworth N."/>
            <person name="Bird L."/>
            <person name="Kuenen J.G."/>
            <person name="Nealson K.H."/>
        </authorList>
    </citation>
    <scope>NUCLEOTIDE SEQUENCE [LARGE SCALE GENOMIC DNA]</scope>
    <source>
        <strain evidence="1 2">P1</strain>
    </source>
</reference>
<gene>
    <name evidence="1" type="ORF">C6P64_07510</name>
</gene>
<evidence type="ECO:0000313" key="1">
    <source>
        <dbReference type="EMBL" id="PRD65752.1"/>
    </source>
</evidence>
<dbReference type="AlphaFoldDB" id="A0A2S9K5U3"/>
<dbReference type="EMBL" id="PVLQ01000024">
    <property type="protein sequence ID" value="PRD65752.1"/>
    <property type="molecule type" value="Genomic_DNA"/>
</dbReference>
<dbReference type="InterPro" id="IPR021250">
    <property type="entry name" value="DUF2789"/>
</dbReference>
<sequence length="79" mass="9091">MEAFWHRFSDLFDQLGLPSDVESIKTFIDTHSPLPDSVRLEEAACWIPGQAQMLKEELMKDADWAEVIDRLSLALRRSS</sequence>
<evidence type="ECO:0000313" key="2">
    <source>
        <dbReference type="Proteomes" id="UP000238589"/>
    </source>
</evidence>
<dbReference type="Gene3D" id="1.10.10.1130">
    <property type="entry name" value="Uncharacterised protein PF10982, DUF2789"/>
    <property type="match status" value="1"/>
</dbReference>
<dbReference type="Pfam" id="PF10982">
    <property type="entry name" value="DUF2789"/>
    <property type="match status" value="1"/>
</dbReference>
<accession>A0A2S9K5U3</accession>
<keyword evidence="2" id="KW-1185">Reference proteome</keyword>